<evidence type="ECO:0000313" key="1">
    <source>
        <dbReference type="EMBL" id="MBX44262.1"/>
    </source>
</evidence>
<proteinExistence type="predicted"/>
<sequence>MGVIQIPLLTSKSSIKDVQVPAIFEIIWNWYCVKSLIEMNFSLENSLTKCGKQWFQKFISLLSVGFSKWKYRFCSLLSNRYG</sequence>
<protein>
    <submittedName>
        <fullName evidence="1">Uncharacterized protein</fullName>
    </submittedName>
</protein>
<dbReference type="EMBL" id="GGEC01063778">
    <property type="protein sequence ID" value="MBX44262.1"/>
    <property type="molecule type" value="Transcribed_RNA"/>
</dbReference>
<reference evidence="1" key="1">
    <citation type="submission" date="2018-02" db="EMBL/GenBank/DDBJ databases">
        <title>Rhizophora mucronata_Transcriptome.</title>
        <authorList>
            <person name="Meera S.P."/>
            <person name="Sreeshan A."/>
            <person name="Augustine A."/>
        </authorList>
    </citation>
    <scope>NUCLEOTIDE SEQUENCE</scope>
    <source>
        <tissue evidence="1">Leaf</tissue>
    </source>
</reference>
<dbReference type="AlphaFoldDB" id="A0A2P2NP36"/>
<accession>A0A2P2NP36</accession>
<organism evidence="1">
    <name type="scientific">Rhizophora mucronata</name>
    <name type="common">Asiatic mangrove</name>
    <dbReference type="NCBI Taxonomy" id="61149"/>
    <lineage>
        <taxon>Eukaryota</taxon>
        <taxon>Viridiplantae</taxon>
        <taxon>Streptophyta</taxon>
        <taxon>Embryophyta</taxon>
        <taxon>Tracheophyta</taxon>
        <taxon>Spermatophyta</taxon>
        <taxon>Magnoliopsida</taxon>
        <taxon>eudicotyledons</taxon>
        <taxon>Gunneridae</taxon>
        <taxon>Pentapetalae</taxon>
        <taxon>rosids</taxon>
        <taxon>fabids</taxon>
        <taxon>Malpighiales</taxon>
        <taxon>Rhizophoraceae</taxon>
        <taxon>Rhizophora</taxon>
    </lineage>
</organism>
<name>A0A2P2NP36_RHIMU</name>